<reference evidence="1 2" key="1">
    <citation type="journal article" date="2021" name="bioRxiv">
        <title>Chromosome-scale and haplotype-resolved genome assembly of a tetraploid potato cultivar.</title>
        <authorList>
            <person name="Sun H."/>
            <person name="Jiao W.-B."/>
            <person name="Krause K."/>
            <person name="Campoy J.A."/>
            <person name="Goel M."/>
            <person name="Folz-Donahue K."/>
            <person name="Kukat C."/>
            <person name="Huettel B."/>
            <person name="Schneeberger K."/>
        </authorList>
    </citation>
    <scope>NUCLEOTIDE SEQUENCE [LARGE SCALE GENOMIC DNA]</scope>
    <source>
        <strain evidence="1">SolTubOtavaFocal</strain>
        <tissue evidence="1">Leaves</tissue>
    </source>
</reference>
<sequence>MHCNHRVSKQRLMSPFPSRQDPLINQLKHQFVKWCHFTVRTFMALVVALPWEYLERLRGPVSLSCSSGSLGGSGGGLVVIVRIAASIGGGGIDVMMLGLGFSKGKGTVEGVKGSPEANVGKCRRGTSQRWRFVSKVR</sequence>
<name>A0ABQ7VY88_SOLTU</name>
<evidence type="ECO:0000313" key="2">
    <source>
        <dbReference type="Proteomes" id="UP000826656"/>
    </source>
</evidence>
<accession>A0ABQ7VY88</accession>
<protein>
    <submittedName>
        <fullName evidence="1">Uncharacterized protein</fullName>
    </submittedName>
</protein>
<organism evidence="1 2">
    <name type="scientific">Solanum tuberosum</name>
    <name type="common">Potato</name>
    <dbReference type="NCBI Taxonomy" id="4113"/>
    <lineage>
        <taxon>Eukaryota</taxon>
        <taxon>Viridiplantae</taxon>
        <taxon>Streptophyta</taxon>
        <taxon>Embryophyta</taxon>
        <taxon>Tracheophyta</taxon>
        <taxon>Spermatophyta</taxon>
        <taxon>Magnoliopsida</taxon>
        <taxon>eudicotyledons</taxon>
        <taxon>Gunneridae</taxon>
        <taxon>Pentapetalae</taxon>
        <taxon>asterids</taxon>
        <taxon>lamiids</taxon>
        <taxon>Solanales</taxon>
        <taxon>Solanaceae</taxon>
        <taxon>Solanoideae</taxon>
        <taxon>Solaneae</taxon>
        <taxon>Solanum</taxon>
    </lineage>
</organism>
<dbReference type="EMBL" id="JAIVGD010000005">
    <property type="protein sequence ID" value="KAH0773463.1"/>
    <property type="molecule type" value="Genomic_DNA"/>
</dbReference>
<comment type="caution">
    <text evidence="1">The sequence shown here is derived from an EMBL/GenBank/DDBJ whole genome shotgun (WGS) entry which is preliminary data.</text>
</comment>
<dbReference type="Proteomes" id="UP000826656">
    <property type="component" value="Unassembled WGS sequence"/>
</dbReference>
<keyword evidence="2" id="KW-1185">Reference proteome</keyword>
<gene>
    <name evidence="1" type="ORF">KY290_010600</name>
</gene>
<evidence type="ECO:0000313" key="1">
    <source>
        <dbReference type="EMBL" id="KAH0773463.1"/>
    </source>
</evidence>
<proteinExistence type="predicted"/>